<evidence type="ECO:0000313" key="2">
    <source>
        <dbReference type="Proteomes" id="UP000789525"/>
    </source>
</evidence>
<name>A0ACA9LKP5_9GLOM</name>
<comment type="caution">
    <text evidence="1">The sequence shown here is derived from an EMBL/GenBank/DDBJ whole genome shotgun (WGS) entry which is preliminary data.</text>
</comment>
<protein>
    <submittedName>
        <fullName evidence="1">2951_t:CDS:1</fullName>
    </submittedName>
</protein>
<keyword evidence="2" id="KW-1185">Reference proteome</keyword>
<sequence length="1009" mass="113138">MLEYYEEVSGCYIIRPLAYNIWQEIQSFFDAEIKKLGVEDTYFPMFISQKQLEREKDHVEGFAPEVAWVTKAYVYQLQNRLRIIMEADTEVLQILELYRQVYEDLLAVPVIKGVKSEKEKFAGGLYTTTVEGFIPTTGRGIQAATSHCLGQNFSKMFDIVIEDPNVSVGSKAKKMHVWQNSWGITTRSIGVMVMIHGDNKGLVLPPRVAQVQVVIVPCGLTVKTTEEDKKRIDEKVDEIVKELKSAGIRAKADLRDTYTPGYKFNHWELRGVPLRLEIGPRDLAGQQVMSVRRDTGLKEPVPLSQLSTRVPEILNIIHNDMFERAKKNYDDHVKIVLKWEDFVPTLDGKNVVLIPWCEQEKCEDGIKEKSSRSNTGQEPEDEKAPSMGAKSLCIPFEQPTEPAIGKRVNTREYRYRKKLEDERHKLIEEAVKRNPEYKPPADYKRPTKVQDKVYIPAKEFPEINFIGLLIGPRGNTLKKMEAESGAKISIRGRGSVKEGKSRTDAAANANQEEDLHCLVTADAEEKVAKAVKMINKIIETRQQLRELAALNGTLRDDENQICTNCGATGHRKYECSETQNITINLTCRICNGHGHTARDCMERNNPEALQQAKQRDQKLDSEYLSLMAELGENIDASRANDPSIKTGHYGPSSGSKPPWAAQASSSLAAPPWSKSSIPPGVSQSVSAGLPPWQQTTAGIPPPPDQDEKMSTTAKRDHISSELPWVEKYRPLYLKDVIGNEGVIHGLKRCAADGISHHMLLAGPPGVGKTTTIFCLARETLGSELMKQAVLELNASDDRGIDVVRNSIKTFAKTKVNLPPGKKKIIILDEADSMTQGAQQALRRIMEMYSDTTRFALACNTSEKIIEPIQSRCLIMRYGKLKEKDILKRLMEICELEKVKYSPEGLEAIIFTADGDMRQAVNNLQSTFSGFVDEAITGLSDLWQKGYSAVDIVTTFFRVVKIVDDISESVKMDFIKEIGFTHMKILEGVSTYLQLSGLVARLCMIAEKIV</sequence>
<accession>A0ACA9LKP5</accession>
<organism evidence="1 2">
    <name type="scientific">Acaulospora colombiana</name>
    <dbReference type="NCBI Taxonomy" id="27376"/>
    <lineage>
        <taxon>Eukaryota</taxon>
        <taxon>Fungi</taxon>
        <taxon>Fungi incertae sedis</taxon>
        <taxon>Mucoromycota</taxon>
        <taxon>Glomeromycotina</taxon>
        <taxon>Glomeromycetes</taxon>
        <taxon>Diversisporales</taxon>
        <taxon>Acaulosporaceae</taxon>
        <taxon>Acaulospora</taxon>
    </lineage>
</organism>
<dbReference type="Proteomes" id="UP000789525">
    <property type="component" value="Unassembled WGS sequence"/>
</dbReference>
<dbReference type="EMBL" id="CAJVPT010006661">
    <property type="protein sequence ID" value="CAG8533231.1"/>
    <property type="molecule type" value="Genomic_DNA"/>
</dbReference>
<gene>
    <name evidence="1" type="ORF">ACOLOM_LOCUS4160</name>
</gene>
<reference evidence="1" key="1">
    <citation type="submission" date="2021-06" db="EMBL/GenBank/DDBJ databases">
        <authorList>
            <person name="Kallberg Y."/>
            <person name="Tangrot J."/>
            <person name="Rosling A."/>
        </authorList>
    </citation>
    <scope>NUCLEOTIDE SEQUENCE</scope>
    <source>
        <strain evidence="1">CL356</strain>
    </source>
</reference>
<proteinExistence type="predicted"/>
<evidence type="ECO:0000313" key="1">
    <source>
        <dbReference type="EMBL" id="CAG8533231.1"/>
    </source>
</evidence>